<reference evidence="4 5" key="1">
    <citation type="journal article" date="2011" name="J. Bacteriol.">
        <title>Draft Genome Sequence of Gordonia neofelifaecis NRRL B-59395, a Cholesterol-Degrading Actinomycete.</title>
        <authorList>
            <person name="Ge F."/>
            <person name="Li W."/>
            <person name="Chen G."/>
            <person name="Liu Y."/>
            <person name="Zhang G."/>
            <person name="Yong B."/>
            <person name="Wang Q."/>
            <person name="Wang N."/>
            <person name="Huang Z."/>
            <person name="Li W."/>
            <person name="Wang J."/>
            <person name="Wu C."/>
            <person name="Xie Q."/>
            <person name="Liu G."/>
        </authorList>
    </citation>
    <scope>NUCLEOTIDE SEQUENCE [LARGE SCALE GENOMIC DNA]</scope>
    <source>
        <strain evidence="4 5">NRRL B-59395</strain>
    </source>
</reference>
<organism evidence="4 5">
    <name type="scientific">Gordonia neofelifaecis NRRL B-59395</name>
    <dbReference type="NCBI Taxonomy" id="644548"/>
    <lineage>
        <taxon>Bacteria</taxon>
        <taxon>Bacillati</taxon>
        <taxon>Actinomycetota</taxon>
        <taxon>Actinomycetes</taxon>
        <taxon>Mycobacteriales</taxon>
        <taxon>Gordoniaceae</taxon>
        <taxon>Gordonia</taxon>
    </lineage>
</organism>
<dbReference type="Gene3D" id="3.40.50.1820">
    <property type="entry name" value="alpha/beta hydrolase"/>
    <property type="match status" value="1"/>
</dbReference>
<dbReference type="EMBL" id="AEUD01000006">
    <property type="protein sequence ID" value="EGD55345.1"/>
    <property type="molecule type" value="Genomic_DNA"/>
</dbReference>
<dbReference type="InterPro" id="IPR013228">
    <property type="entry name" value="PE-PPE_C"/>
</dbReference>
<dbReference type="Pfam" id="PF08237">
    <property type="entry name" value="PE-PPE"/>
    <property type="match status" value="1"/>
</dbReference>
<accession>F1YIN7</accession>
<name>F1YIN7_9ACTN</name>
<evidence type="ECO:0000313" key="5">
    <source>
        <dbReference type="Proteomes" id="UP000035065"/>
    </source>
</evidence>
<gene>
    <name evidence="4" type="ORF">SCNU_08806</name>
</gene>
<evidence type="ECO:0000256" key="2">
    <source>
        <dbReference type="SAM" id="SignalP"/>
    </source>
</evidence>
<protein>
    <recommendedName>
        <fullName evidence="3">PE-PPE domain-containing protein</fullName>
    </recommendedName>
</protein>
<comment type="caution">
    <text evidence="4">The sequence shown here is derived from an EMBL/GenBank/DDBJ whole genome shotgun (WGS) entry which is preliminary data.</text>
</comment>
<keyword evidence="2" id="KW-0732">Signal</keyword>
<feature type="compositionally biased region" description="Basic and acidic residues" evidence="1">
    <location>
        <begin position="332"/>
        <end position="344"/>
    </location>
</feature>
<feature type="signal peptide" evidence="2">
    <location>
        <begin position="1"/>
        <end position="21"/>
    </location>
</feature>
<dbReference type="eggNOG" id="ENOG5031VEE">
    <property type="taxonomic scope" value="Bacteria"/>
</dbReference>
<dbReference type="InterPro" id="IPR029058">
    <property type="entry name" value="AB_hydrolase_fold"/>
</dbReference>
<proteinExistence type="predicted"/>
<feature type="domain" description="PE-PPE" evidence="3">
    <location>
        <begin position="89"/>
        <end position="288"/>
    </location>
</feature>
<feature type="chain" id="PRO_5039113533" description="PE-PPE domain-containing protein" evidence="2">
    <location>
        <begin position="22"/>
        <end position="344"/>
    </location>
</feature>
<evidence type="ECO:0000256" key="1">
    <source>
        <dbReference type="SAM" id="MobiDB-lite"/>
    </source>
</evidence>
<dbReference type="AlphaFoldDB" id="F1YIN7"/>
<sequence>MNRVVSSSVVACGIWAVIATAAPAAAATPQLSRTVATRGAPVTDYHDVLGGWADEPLDDALVVVVPGTDDTVYPRVDGIVGPRESLLVTHPESFGPIISGRSGAPLPILAPSYDSSRAVATANTLAVMKAFRGTDRVVVYTGYSQGSDALGDAAERAARRGWLNGHDEVLLVSDPRGPWGVKSLLSRTPFAGQAMAAFGVDDDGARDPAATGDVKVVQVIVRGDPIADPQWDPNRPVESAVVNAAGFVTIHAGHDEHGYAHVENLDHVSTMKSTDGDTTYEVYDTDHPLALAGAKIADAVGVHVGERELKAWDRAAEAFYPMQDPTAATADPKAKVVDAPRRRP</sequence>
<dbReference type="RefSeq" id="WP_009678994.1">
    <property type="nucleotide sequence ID" value="NZ_AEUD01000006.1"/>
</dbReference>
<feature type="region of interest" description="Disordered" evidence="1">
    <location>
        <begin position="324"/>
        <end position="344"/>
    </location>
</feature>
<dbReference type="STRING" id="644548.SCNU_08806"/>
<evidence type="ECO:0000259" key="3">
    <source>
        <dbReference type="Pfam" id="PF08237"/>
    </source>
</evidence>
<dbReference type="Proteomes" id="UP000035065">
    <property type="component" value="Unassembled WGS sequence"/>
</dbReference>
<keyword evidence="5" id="KW-1185">Reference proteome</keyword>
<evidence type="ECO:0000313" key="4">
    <source>
        <dbReference type="EMBL" id="EGD55345.1"/>
    </source>
</evidence>